<evidence type="ECO:0000256" key="3">
    <source>
        <dbReference type="RuleBase" id="RU004514"/>
    </source>
</evidence>
<dbReference type="PANTHER" id="PTHR10146">
    <property type="entry name" value="PROLINE SYNTHETASE CO-TRANSCRIBED BACTERIAL HOMOLOG PROTEIN"/>
    <property type="match status" value="1"/>
</dbReference>
<dbReference type="RefSeq" id="WP_349218849.1">
    <property type="nucleotide sequence ID" value="NZ_JBBMFD010000007.1"/>
</dbReference>
<feature type="modified residue" description="N6-(pyridoxal phosphate)lysine" evidence="2">
    <location>
        <position position="48"/>
    </location>
</feature>
<dbReference type="InterPro" id="IPR011078">
    <property type="entry name" value="PyrdxlP_homeostasis"/>
</dbReference>
<comment type="caution">
    <text evidence="5">The sequence shown here is derived from an EMBL/GenBank/DDBJ whole genome shotgun (WGS) entry which is preliminary data.</text>
</comment>
<reference evidence="5 6" key="1">
    <citation type="submission" date="2024-03" db="EMBL/GenBank/DDBJ databases">
        <title>Human intestinal bacterial collection.</title>
        <authorList>
            <person name="Pauvert C."/>
            <person name="Hitch T.C.A."/>
            <person name="Clavel T."/>
        </authorList>
    </citation>
    <scope>NUCLEOTIDE SEQUENCE [LARGE SCALE GENOMIC DNA]</scope>
    <source>
        <strain evidence="5 6">CLA-JM-H44</strain>
    </source>
</reference>
<keyword evidence="1 2" id="KW-0663">Pyridoxal phosphate</keyword>
<dbReference type="CDD" id="cd00635">
    <property type="entry name" value="PLPDE_III_YBL036c_like"/>
    <property type="match status" value="1"/>
</dbReference>
<comment type="function">
    <text evidence="2">Pyridoxal 5'-phosphate (PLP)-binding protein, which is involved in PLP homeostasis.</text>
</comment>
<dbReference type="Proteomes" id="UP001489509">
    <property type="component" value="Unassembled WGS sequence"/>
</dbReference>
<dbReference type="HAMAP" id="MF_02087">
    <property type="entry name" value="PLP_homeostasis"/>
    <property type="match status" value="1"/>
</dbReference>
<evidence type="ECO:0000313" key="6">
    <source>
        <dbReference type="Proteomes" id="UP001489509"/>
    </source>
</evidence>
<keyword evidence="6" id="KW-1185">Reference proteome</keyword>
<gene>
    <name evidence="5" type="ORF">WMO26_05820</name>
</gene>
<dbReference type="PIRSF" id="PIRSF004848">
    <property type="entry name" value="YBL036c_PLPDEIII"/>
    <property type="match status" value="1"/>
</dbReference>
<dbReference type="NCBIfam" id="TIGR00044">
    <property type="entry name" value="YggS family pyridoxal phosphate-dependent enzyme"/>
    <property type="match status" value="1"/>
</dbReference>
<proteinExistence type="inferred from homology"/>
<dbReference type="Pfam" id="PF01168">
    <property type="entry name" value="Ala_racemase_N"/>
    <property type="match status" value="1"/>
</dbReference>
<sequence>MERLSNDEREAVFRRVEENIRVLKEKVGEAAVRSGRAPEDITILAVTKTVPVEIINHAIHCGMTHIGENRVQEFLEKYDQLDLSNCKAQIIGTLQTNKVRKVIGLVEMIQSVDSAHLAQEINRVSVQKDVVTDCLVEVNIGREENKGGVLPEALDELLGKIGEMQAVRVRGLMAIPPICETAGEVRQYFSQMTQLFLDRKDKTSDNISMDFLSMGMSADYEEAILEGANYIRPGTALFGHRTYSK</sequence>
<accession>A0ABV1DZ82</accession>
<protein>
    <recommendedName>
        <fullName evidence="2">Pyridoxal phosphate homeostasis protein</fullName>
        <shortName evidence="2">PLP homeostasis protein</shortName>
    </recommendedName>
</protein>
<evidence type="ECO:0000259" key="4">
    <source>
        <dbReference type="Pfam" id="PF01168"/>
    </source>
</evidence>
<evidence type="ECO:0000256" key="2">
    <source>
        <dbReference type="HAMAP-Rule" id="MF_02087"/>
    </source>
</evidence>
<dbReference type="Gene3D" id="3.20.20.10">
    <property type="entry name" value="Alanine racemase"/>
    <property type="match status" value="1"/>
</dbReference>
<feature type="domain" description="Alanine racemase N-terminal" evidence="4">
    <location>
        <begin position="40"/>
        <end position="241"/>
    </location>
</feature>
<dbReference type="PANTHER" id="PTHR10146:SF14">
    <property type="entry name" value="PYRIDOXAL PHOSPHATE HOMEOSTASIS PROTEIN"/>
    <property type="match status" value="1"/>
</dbReference>
<dbReference type="InterPro" id="IPR001608">
    <property type="entry name" value="Ala_racemase_N"/>
</dbReference>
<comment type="similarity">
    <text evidence="2 3">Belongs to the pyridoxal phosphate-binding protein YggS/PROSC family.</text>
</comment>
<evidence type="ECO:0000313" key="5">
    <source>
        <dbReference type="EMBL" id="MEQ2440344.1"/>
    </source>
</evidence>
<dbReference type="InterPro" id="IPR029066">
    <property type="entry name" value="PLP-binding_barrel"/>
</dbReference>
<organism evidence="5 6">
    <name type="scientific">Solibaculum intestinale</name>
    <dbReference type="NCBI Taxonomy" id="3133165"/>
    <lineage>
        <taxon>Bacteria</taxon>
        <taxon>Bacillati</taxon>
        <taxon>Bacillota</taxon>
        <taxon>Clostridia</taxon>
        <taxon>Eubacteriales</taxon>
        <taxon>Oscillospiraceae</taxon>
        <taxon>Solibaculum</taxon>
    </lineage>
</organism>
<dbReference type="SUPFAM" id="SSF51419">
    <property type="entry name" value="PLP-binding barrel"/>
    <property type="match status" value="1"/>
</dbReference>
<evidence type="ECO:0000256" key="1">
    <source>
        <dbReference type="ARBA" id="ARBA00022898"/>
    </source>
</evidence>
<name>A0ABV1DZ82_9FIRM</name>
<dbReference type="EMBL" id="JBBMFD010000007">
    <property type="protein sequence ID" value="MEQ2440344.1"/>
    <property type="molecule type" value="Genomic_DNA"/>
</dbReference>